<sequence length="352" mass="38253">MASSSTDTRRLWGLYAGLVLAIGLLLSVAELQHYLARGGSHPWEPFLWELSSVLCGGLLGVAVYRWHVAGLALHSRWRQLGRHLLGAAAYILAHVSGMFAIRFGVYALMQVDYYTDSPIQVLAYEAGKDLVSYGFAVAICHGLYLSLQAQRLRGELAEARLARLAEQVQPHFLFNSLNLISATMYEDVAKADRLLCQLSDLLRQTLKAQQAGWHSLDEELRLVQPFLDLMQARFGGRLRVRVEASAAARACQLPALLLISPVENAVKHDVAASSAEVELLVAAQLQGQLLLIRVENSGIAPQRTEREGAFGLANLRERVLASFGSGAEVLLAPRAGGGAVLSLSLPLTGRLA</sequence>
<dbReference type="InterPro" id="IPR036890">
    <property type="entry name" value="HATPase_C_sf"/>
</dbReference>
<dbReference type="PANTHER" id="PTHR34220">
    <property type="entry name" value="SENSOR HISTIDINE KINASE YPDA"/>
    <property type="match status" value="1"/>
</dbReference>
<feature type="transmembrane region" description="Helical" evidence="1">
    <location>
        <begin position="87"/>
        <end position="110"/>
    </location>
</feature>
<dbReference type="SUPFAM" id="SSF55874">
    <property type="entry name" value="ATPase domain of HSP90 chaperone/DNA topoisomerase II/histidine kinase"/>
    <property type="match status" value="1"/>
</dbReference>
<name>A0AA95SR78_9BURK</name>
<accession>A0AA95SR78</accession>
<dbReference type="InterPro" id="IPR050640">
    <property type="entry name" value="Bact_2-comp_sensor_kinase"/>
</dbReference>
<evidence type="ECO:0000313" key="3">
    <source>
        <dbReference type="EMBL" id="WIT12891.1"/>
    </source>
</evidence>
<keyword evidence="1" id="KW-0812">Transmembrane</keyword>
<keyword evidence="1" id="KW-0472">Membrane</keyword>
<dbReference type="RefSeq" id="WP_285233992.1">
    <property type="nucleotide sequence ID" value="NZ_CP116346.1"/>
</dbReference>
<feature type="transmembrane region" description="Helical" evidence="1">
    <location>
        <begin position="46"/>
        <end position="66"/>
    </location>
</feature>
<dbReference type="GO" id="GO:0016020">
    <property type="term" value="C:membrane"/>
    <property type="evidence" value="ECO:0007669"/>
    <property type="project" value="InterPro"/>
</dbReference>
<organism evidence="3 4">
    <name type="scientific">Paucibacter sediminis</name>
    <dbReference type="NCBI Taxonomy" id="3019553"/>
    <lineage>
        <taxon>Bacteria</taxon>
        <taxon>Pseudomonadati</taxon>
        <taxon>Pseudomonadota</taxon>
        <taxon>Betaproteobacteria</taxon>
        <taxon>Burkholderiales</taxon>
        <taxon>Sphaerotilaceae</taxon>
        <taxon>Roseateles</taxon>
    </lineage>
</organism>
<reference evidence="3" key="1">
    <citation type="submission" date="2023-01" db="EMBL/GenBank/DDBJ databases">
        <title>Whole genome sequence of Paucibacter sp. S2-9 isolated from pond sediment.</title>
        <authorList>
            <person name="Jung J.Y."/>
        </authorList>
    </citation>
    <scope>NUCLEOTIDE SEQUENCE</scope>
    <source>
        <strain evidence="3">S2-9</strain>
    </source>
</reference>
<keyword evidence="3" id="KW-0808">Transferase</keyword>
<dbReference type="GO" id="GO:0000155">
    <property type="term" value="F:phosphorelay sensor kinase activity"/>
    <property type="evidence" value="ECO:0007669"/>
    <property type="project" value="InterPro"/>
</dbReference>
<proteinExistence type="predicted"/>
<feature type="transmembrane region" description="Helical" evidence="1">
    <location>
        <begin position="130"/>
        <end position="147"/>
    </location>
</feature>
<dbReference type="AlphaFoldDB" id="A0AA95SR78"/>
<dbReference type="Gene3D" id="3.30.565.10">
    <property type="entry name" value="Histidine kinase-like ATPase, C-terminal domain"/>
    <property type="match status" value="1"/>
</dbReference>
<keyword evidence="4" id="KW-1185">Reference proteome</keyword>
<feature type="domain" description="Signal transduction histidine kinase internal region" evidence="2">
    <location>
        <begin position="159"/>
        <end position="238"/>
    </location>
</feature>
<evidence type="ECO:0000256" key="1">
    <source>
        <dbReference type="SAM" id="Phobius"/>
    </source>
</evidence>
<dbReference type="InterPro" id="IPR010559">
    <property type="entry name" value="Sig_transdc_His_kin_internal"/>
</dbReference>
<keyword evidence="3" id="KW-0418">Kinase</keyword>
<dbReference type="KEGG" id="pais:PFX98_04595"/>
<evidence type="ECO:0000259" key="2">
    <source>
        <dbReference type="Pfam" id="PF06580"/>
    </source>
</evidence>
<evidence type="ECO:0000313" key="4">
    <source>
        <dbReference type="Proteomes" id="UP001177769"/>
    </source>
</evidence>
<dbReference type="Proteomes" id="UP001177769">
    <property type="component" value="Chromosome"/>
</dbReference>
<feature type="transmembrane region" description="Helical" evidence="1">
    <location>
        <begin position="12"/>
        <end position="34"/>
    </location>
</feature>
<protein>
    <submittedName>
        <fullName evidence="3">Histidine kinase</fullName>
    </submittedName>
</protein>
<dbReference type="PANTHER" id="PTHR34220:SF9">
    <property type="entry name" value="SIGNAL TRANSDUCTION HISTIDINE KINASE INTERNAL REGION DOMAIN-CONTAINING PROTEIN"/>
    <property type="match status" value="1"/>
</dbReference>
<dbReference type="Pfam" id="PF06580">
    <property type="entry name" value="His_kinase"/>
    <property type="match status" value="1"/>
</dbReference>
<keyword evidence="1" id="KW-1133">Transmembrane helix</keyword>
<dbReference type="EMBL" id="CP116346">
    <property type="protein sequence ID" value="WIT12891.1"/>
    <property type="molecule type" value="Genomic_DNA"/>
</dbReference>
<gene>
    <name evidence="3" type="ORF">PFX98_04595</name>
</gene>